<feature type="chain" id="PRO_5031537699" description="Lon N-terminal domain-containing protein" evidence="2">
    <location>
        <begin position="24"/>
        <end position="321"/>
    </location>
</feature>
<dbReference type="AlphaFoldDB" id="A0A7S1VVX9"/>
<organism evidence="3">
    <name type="scientific">Grammatophora oceanica</name>
    <dbReference type="NCBI Taxonomy" id="210454"/>
    <lineage>
        <taxon>Eukaryota</taxon>
        <taxon>Sar</taxon>
        <taxon>Stramenopiles</taxon>
        <taxon>Ochrophyta</taxon>
        <taxon>Bacillariophyta</taxon>
        <taxon>Fragilariophyceae</taxon>
        <taxon>Fragilariophycidae</taxon>
        <taxon>Rhabdonematales</taxon>
        <taxon>Grammatophoraceae</taxon>
        <taxon>Grammatophora</taxon>
    </lineage>
</organism>
<proteinExistence type="predicted"/>
<protein>
    <recommendedName>
        <fullName evidence="4">Lon N-terminal domain-containing protein</fullName>
    </recommendedName>
</protein>
<accession>A0A7S1VVX9</accession>
<keyword evidence="2" id="KW-0732">Signal</keyword>
<sequence>MILLKVPVGLMGLFLALQSPCCAGFVSPIFSRPPRPLTSSVTERGRTQRSSTADDFSSFGGGGGEDINLMNSLRTRIEAQTNQLPLIFRDTLLPRQVHKMTIKQGLMLDLIRDRFKQESPYFGMMGLRQTGGGMTRGVEVELMGYDWNQFKTGITVRLKARRLLELDDKDGAYETNQGWMQSKVRYIDTSKEEGDMMNLAVAMSQAREFTDPNESMNESKSLVDQWLELARTKETSAGQIDQLLNDLGPMPSWNQPSECAFWVGALINPTPALGLAYDIRQPLLMADSAEDRTQIVLDALWNSIQRMDPRPRFEHYGLRRQ</sequence>
<reference evidence="3" key="1">
    <citation type="submission" date="2021-01" db="EMBL/GenBank/DDBJ databases">
        <authorList>
            <person name="Corre E."/>
            <person name="Pelletier E."/>
            <person name="Niang G."/>
            <person name="Scheremetjew M."/>
            <person name="Finn R."/>
            <person name="Kale V."/>
            <person name="Holt S."/>
            <person name="Cochrane G."/>
            <person name="Meng A."/>
            <person name="Brown T."/>
            <person name="Cohen L."/>
        </authorList>
    </citation>
    <scope>NUCLEOTIDE SEQUENCE</scope>
    <source>
        <strain evidence="3">CCMP 410</strain>
    </source>
</reference>
<feature type="region of interest" description="Disordered" evidence="1">
    <location>
        <begin position="36"/>
        <end position="62"/>
    </location>
</feature>
<evidence type="ECO:0000313" key="3">
    <source>
        <dbReference type="EMBL" id="CAD9311611.1"/>
    </source>
</evidence>
<evidence type="ECO:0000256" key="2">
    <source>
        <dbReference type="SAM" id="SignalP"/>
    </source>
</evidence>
<gene>
    <name evidence="3" type="ORF">GOCE00092_LOCUS27349</name>
</gene>
<dbReference type="EMBL" id="HBGK01051958">
    <property type="protein sequence ID" value="CAD9311611.1"/>
    <property type="molecule type" value="Transcribed_RNA"/>
</dbReference>
<feature type="signal peptide" evidence="2">
    <location>
        <begin position="1"/>
        <end position="23"/>
    </location>
</feature>
<evidence type="ECO:0008006" key="4">
    <source>
        <dbReference type="Google" id="ProtNLM"/>
    </source>
</evidence>
<feature type="compositionally biased region" description="Polar residues" evidence="1">
    <location>
        <begin position="37"/>
        <end position="53"/>
    </location>
</feature>
<name>A0A7S1VVX9_9STRA</name>
<evidence type="ECO:0000256" key="1">
    <source>
        <dbReference type="SAM" id="MobiDB-lite"/>
    </source>
</evidence>